<dbReference type="PANTHER" id="PTHR43547">
    <property type="entry name" value="TWO-COMPONENT HISTIDINE KINASE"/>
    <property type="match status" value="1"/>
</dbReference>
<evidence type="ECO:0000256" key="1">
    <source>
        <dbReference type="ARBA" id="ARBA00000085"/>
    </source>
</evidence>
<evidence type="ECO:0000259" key="6">
    <source>
        <dbReference type="PROSITE" id="PS50110"/>
    </source>
</evidence>
<dbReference type="SUPFAM" id="SSF47384">
    <property type="entry name" value="Homodimeric domain of signal transducing histidine kinase"/>
    <property type="match status" value="1"/>
</dbReference>
<proteinExistence type="predicted"/>
<keyword evidence="3 4" id="KW-0597">Phosphoprotein</keyword>
<dbReference type="InterPro" id="IPR036097">
    <property type="entry name" value="HisK_dim/P_sf"/>
</dbReference>
<dbReference type="SMART" id="SM00448">
    <property type="entry name" value="REC"/>
    <property type="match status" value="1"/>
</dbReference>
<dbReference type="SUPFAM" id="SSF55874">
    <property type="entry name" value="ATPase domain of HSP90 chaperone/DNA topoisomerase II/histidine kinase"/>
    <property type="match status" value="1"/>
</dbReference>
<evidence type="ECO:0000256" key="3">
    <source>
        <dbReference type="ARBA" id="ARBA00022553"/>
    </source>
</evidence>
<evidence type="ECO:0000256" key="2">
    <source>
        <dbReference type="ARBA" id="ARBA00012438"/>
    </source>
</evidence>
<feature type="domain" description="Response regulatory" evidence="6">
    <location>
        <begin position="23"/>
        <end position="139"/>
    </location>
</feature>
<dbReference type="PRINTS" id="PR00344">
    <property type="entry name" value="BCTRLSENSOR"/>
</dbReference>
<dbReference type="InterPro" id="IPR011006">
    <property type="entry name" value="CheY-like_superfamily"/>
</dbReference>
<feature type="domain" description="Histidine kinase" evidence="5">
    <location>
        <begin position="163"/>
        <end position="394"/>
    </location>
</feature>
<feature type="modified residue" description="4-aspartylphosphate" evidence="4">
    <location>
        <position position="72"/>
    </location>
</feature>
<protein>
    <recommendedName>
        <fullName evidence="2">histidine kinase</fullName>
        <ecNumber evidence="2">2.7.13.3</ecNumber>
    </recommendedName>
</protein>
<dbReference type="InterPro" id="IPR036890">
    <property type="entry name" value="HATPase_C_sf"/>
</dbReference>
<sequence>MLKIRPIATELHCGMPNSNTMSNILIVDDMASNRYILRSLLEEAGYQVREATDGQQAVDAAAQVTPDLILMDINMPVMDGYEACRRIQQQQGQWTLPIIFISSNSEVSALEQAFQAGGCDYVSKPFHQLEVLARVQNQLRLKELGRQQARVQLYQSLFQLTAGIAHEINTPLGVGITASSLIQGAGDLLANAVKSGVLGQRLLHQQLTDIKEGTELVESSLRRVALLITRFKELTRDQTELDANTFSVQESVQKLLLAFSPELQIAKVSYHLDGNKVILTAPESLFLDLIQELIKNSLDHAFQGIGEHSFTIHIGQHEGSLLLTYKDSGPGMPADKLPRLFEPFFTTLRGNANHCGLSACRIHNLVENNLHGSVNVTSPPGEGLCYKIHLPLKPVS</sequence>
<dbReference type="InterPro" id="IPR003594">
    <property type="entry name" value="HATPase_dom"/>
</dbReference>
<dbReference type="PANTHER" id="PTHR43547:SF2">
    <property type="entry name" value="HYBRID SIGNAL TRANSDUCTION HISTIDINE KINASE C"/>
    <property type="match status" value="1"/>
</dbReference>
<dbReference type="PROSITE" id="PS50109">
    <property type="entry name" value="HIS_KIN"/>
    <property type="match status" value="1"/>
</dbReference>
<name>A0A6S5C956_AERVE</name>
<evidence type="ECO:0000259" key="5">
    <source>
        <dbReference type="PROSITE" id="PS50109"/>
    </source>
</evidence>
<dbReference type="EMBL" id="AP022038">
    <property type="protein sequence ID" value="BBR40642.1"/>
    <property type="molecule type" value="Genomic_DNA"/>
</dbReference>
<organism evidence="7 8">
    <name type="scientific">Aeromonas veronii</name>
    <dbReference type="NCBI Taxonomy" id="654"/>
    <lineage>
        <taxon>Bacteria</taxon>
        <taxon>Pseudomonadati</taxon>
        <taxon>Pseudomonadota</taxon>
        <taxon>Gammaproteobacteria</taxon>
        <taxon>Aeromonadales</taxon>
        <taxon>Aeromonadaceae</taxon>
        <taxon>Aeromonas</taxon>
    </lineage>
</organism>
<dbReference type="SUPFAM" id="SSF52172">
    <property type="entry name" value="CheY-like"/>
    <property type="match status" value="1"/>
</dbReference>
<evidence type="ECO:0000256" key="4">
    <source>
        <dbReference type="PROSITE-ProRule" id="PRU00169"/>
    </source>
</evidence>
<dbReference type="CDD" id="cd00082">
    <property type="entry name" value="HisKA"/>
    <property type="match status" value="1"/>
</dbReference>
<dbReference type="InterPro" id="IPR001789">
    <property type="entry name" value="Sig_transdc_resp-reg_receiver"/>
</dbReference>
<dbReference type="InterPro" id="IPR003661">
    <property type="entry name" value="HisK_dim/P_dom"/>
</dbReference>
<dbReference type="EC" id="2.7.13.3" evidence="2"/>
<dbReference type="AlphaFoldDB" id="A0A6S5C956"/>
<dbReference type="SMART" id="SM00387">
    <property type="entry name" value="HATPase_c"/>
    <property type="match status" value="1"/>
</dbReference>
<dbReference type="InterPro" id="IPR004358">
    <property type="entry name" value="Sig_transdc_His_kin-like_C"/>
</dbReference>
<evidence type="ECO:0000313" key="7">
    <source>
        <dbReference type="EMBL" id="BBR40642.1"/>
    </source>
</evidence>
<gene>
    <name evidence="7" type="ORF">WP3W19E03_31670</name>
</gene>
<dbReference type="InterPro" id="IPR005467">
    <property type="entry name" value="His_kinase_dom"/>
</dbReference>
<dbReference type="Proteomes" id="UP000515442">
    <property type="component" value="Chromosome"/>
</dbReference>
<reference evidence="7 8" key="1">
    <citation type="submission" date="2019-12" db="EMBL/GenBank/DDBJ databases">
        <title>complete genome sequences of Aeromonas veronii str. WP3-W19-ESBL-03 isolated from wastewater treatment plant effluent.</title>
        <authorList>
            <person name="Sekizuka T."/>
            <person name="Itokawa K."/>
            <person name="Yatsu K."/>
            <person name="Inamine Y."/>
            <person name="Kuroda M."/>
        </authorList>
    </citation>
    <scope>NUCLEOTIDE SEQUENCE [LARGE SCALE GENOMIC DNA]</scope>
    <source>
        <strain evidence="7 8">WP3-W19-ESBL-03</strain>
    </source>
</reference>
<dbReference type="GO" id="GO:0000155">
    <property type="term" value="F:phosphorelay sensor kinase activity"/>
    <property type="evidence" value="ECO:0007669"/>
    <property type="project" value="InterPro"/>
</dbReference>
<dbReference type="Gene3D" id="3.30.565.10">
    <property type="entry name" value="Histidine kinase-like ATPase, C-terminal domain"/>
    <property type="match status" value="1"/>
</dbReference>
<accession>A0A6S5C956</accession>
<dbReference type="Pfam" id="PF00072">
    <property type="entry name" value="Response_reg"/>
    <property type="match status" value="1"/>
</dbReference>
<evidence type="ECO:0000313" key="8">
    <source>
        <dbReference type="Proteomes" id="UP000515442"/>
    </source>
</evidence>
<dbReference type="Gene3D" id="3.40.50.2300">
    <property type="match status" value="1"/>
</dbReference>
<comment type="catalytic activity">
    <reaction evidence="1">
        <text>ATP + protein L-histidine = ADP + protein N-phospho-L-histidine.</text>
        <dbReference type="EC" id="2.7.13.3"/>
    </reaction>
</comment>
<dbReference type="Gene3D" id="1.10.287.130">
    <property type="match status" value="1"/>
</dbReference>
<dbReference type="Pfam" id="PF02518">
    <property type="entry name" value="HATPase_c"/>
    <property type="match status" value="1"/>
</dbReference>
<dbReference type="PROSITE" id="PS50110">
    <property type="entry name" value="RESPONSE_REGULATORY"/>
    <property type="match status" value="1"/>
</dbReference>